<dbReference type="SUPFAM" id="SSF53448">
    <property type="entry name" value="Nucleotide-diphospho-sugar transferases"/>
    <property type="match status" value="1"/>
</dbReference>
<dbReference type="Proteomes" id="UP000533637">
    <property type="component" value="Unassembled WGS sequence"/>
</dbReference>
<sequence>MNLENMIANQKLITPVLLLVFNRPDKTKIIFDIIRSVRPTKLYVAADAPREDRPDERKACDKVRQIVKNVDWDCDAHYLFHEKNQGCAMGGYSAWSWLFEYEDRMIFLEDDSLPVKSFFFYCQDLLERYKDNDNIGYIGGVNFGQHYGSASYYYSRIPASTYGMATWKRTHQKYEFGIDTFYDCFKTPSYKANFNSWFERIWYTKKFERHLSEKRNGRISRSYDIQMLYISFKYGLYNIYPQVNMVSNIGFDAEATNYDPSYDHGMAAVYGNRPTEELGEIVYNDNIVIDPKFEESMFVQRALFNKSYFWAVKDLFVYYPLRQIPMFYRVGKWFRKYIK</sequence>
<comment type="caution">
    <text evidence="1">The sequence shown here is derived from an EMBL/GenBank/DDBJ whole genome shotgun (WGS) entry which is preliminary data.</text>
</comment>
<name>A0ABR6KQM9_9BACT</name>
<protein>
    <submittedName>
        <fullName evidence="1">Uncharacterized protein</fullName>
    </submittedName>
</protein>
<proteinExistence type="predicted"/>
<reference evidence="1 2" key="1">
    <citation type="submission" date="2020-08" db="EMBL/GenBank/DDBJ databases">
        <title>Genomic Encyclopedia of Type Strains, Phase IV (KMG-IV): sequencing the most valuable type-strain genomes for metagenomic binning, comparative biology and taxonomic classification.</title>
        <authorList>
            <person name="Goeker M."/>
        </authorList>
    </citation>
    <scope>NUCLEOTIDE SEQUENCE [LARGE SCALE GENOMIC DNA]</scope>
    <source>
        <strain evidence="1 2">DSM 102983</strain>
    </source>
</reference>
<evidence type="ECO:0000313" key="1">
    <source>
        <dbReference type="EMBL" id="MBB4623740.1"/>
    </source>
</evidence>
<evidence type="ECO:0000313" key="2">
    <source>
        <dbReference type="Proteomes" id="UP000533637"/>
    </source>
</evidence>
<dbReference type="Gene3D" id="3.90.550.10">
    <property type="entry name" value="Spore Coat Polysaccharide Biosynthesis Protein SpsA, Chain A"/>
    <property type="match status" value="1"/>
</dbReference>
<dbReference type="EMBL" id="JACHOC010000007">
    <property type="protein sequence ID" value="MBB4623740.1"/>
    <property type="molecule type" value="Genomic_DNA"/>
</dbReference>
<organism evidence="1 2">
    <name type="scientific">Parabacteroides faecis</name>
    <dbReference type="NCBI Taxonomy" id="1217282"/>
    <lineage>
        <taxon>Bacteria</taxon>
        <taxon>Pseudomonadati</taxon>
        <taxon>Bacteroidota</taxon>
        <taxon>Bacteroidia</taxon>
        <taxon>Bacteroidales</taxon>
        <taxon>Tannerellaceae</taxon>
        <taxon>Parabacteroides</taxon>
    </lineage>
</organism>
<keyword evidence="2" id="KW-1185">Reference proteome</keyword>
<dbReference type="RefSeq" id="WP_183671709.1">
    <property type="nucleotide sequence ID" value="NZ_BMPB01000008.1"/>
</dbReference>
<gene>
    <name evidence="1" type="ORF">GGQ57_003656</name>
</gene>
<accession>A0ABR6KQM9</accession>
<dbReference type="InterPro" id="IPR029044">
    <property type="entry name" value="Nucleotide-diphossugar_trans"/>
</dbReference>